<gene>
    <name evidence="2" type="ORF">GCM10011610_33680</name>
</gene>
<evidence type="ECO:0000313" key="2">
    <source>
        <dbReference type="EMBL" id="GGN82314.1"/>
    </source>
</evidence>
<evidence type="ECO:0008006" key="4">
    <source>
        <dbReference type="Google" id="ProtNLM"/>
    </source>
</evidence>
<dbReference type="RefSeq" id="WP_229739885.1">
    <property type="nucleotide sequence ID" value="NZ_BMNE01000003.1"/>
</dbReference>
<proteinExistence type="predicted"/>
<evidence type="ECO:0000256" key="1">
    <source>
        <dbReference type="SAM" id="Phobius"/>
    </source>
</evidence>
<accession>A0ABQ2KI05</accession>
<comment type="caution">
    <text evidence="2">The sequence shown here is derived from an EMBL/GenBank/DDBJ whole genome shotgun (WGS) entry which is preliminary data.</text>
</comment>
<keyword evidence="1" id="KW-1133">Transmembrane helix</keyword>
<evidence type="ECO:0000313" key="3">
    <source>
        <dbReference type="Proteomes" id="UP000658127"/>
    </source>
</evidence>
<protein>
    <recommendedName>
        <fullName evidence="4">Mce-associated membrane protein</fullName>
    </recommendedName>
</protein>
<reference evidence="3" key="1">
    <citation type="journal article" date="2019" name="Int. J. Syst. Evol. Microbiol.">
        <title>The Global Catalogue of Microorganisms (GCM) 10K type strain sequencing project: providing services to taxonomists for standard genome sequencing and annotation.</title>
        <authorList>
            <consortium name="The Broad Institute Genomics Platform"/>
            <consortium name="The Broad Institute Genome Sequencing Center for Infectious Disease"/>
            <person name="Wu L."/>
            <person name="Ma J."/>
        </authorList>
    </citation>
    <scope>NUCLEOTIDE SEQUENCE [LARGE SCALE GENOMIC DNA]</scope>
    <source>
        <strain evidence="3">CGMCC 4.7329</strain>
    </source>
</reference>
<feature type="transmembrane region" description="Helical" evidence="1">
    <location>
        <begin position="29"/>
        <end position="52"/>
    </location>
</feature>
<dbReference type="Proteomes" id="UP000658127">
    <property type="component" value="Unassembled WGS sequence"/>
</dbReference>
<sequence>MSTATAEAATTTDTGDRQPRTVSFRLSTVLVVVTIAVLATAAVTFASLYLSARSTIAERDARVADHRHAEQIATDYGVGASTIDYRDVAAWFGRLRSGTSPQLAAKFEATAPQLEQILLPLQWTSTATPLSATVTSESGGIYKVNAYFTVVSTSAQTPGGSATTVTYSLTIDRNAGWQITEVGGLQNTLPAK</sequence>
<organism evidence="2 3">
    <name type="scientific">Nocardia rhizosphaerihabitans</name>
    <dbReference type="NCBI Taxonomy" id="1691570"/>
    <lineage>
        <taxon>Bacteria</taxon>
        <taxon>Bacillati</taxon>
        <taxon>Actinomycetota</taxon>
        <taxon>Actinomycetes</taxon>
        <taxon>Mycobacteriales</taxon>
        <taxon>Nocardiaceae</taxon>
        <taxon>Nocardia</taxon>
    </lineage>
</organism>
<keyword evidence="1" id="KW-0472">Membrane</keyword>
<dbReference type="EMBL" id="BMNE01000003">
    <property type="protein sequence ID" value="GGN82314.1"/>
    <property type="molecule type" value="Genomic_DNA"/>
</dbReference>
<keyword evidence="3" id="KW-1185">Reference proteome</keyword>
<name>A0ABQ2KI05_9NOCA</name>
<keyword evidence="1" id="KW-0812">Transmembrane</keyword>